<protein>
    <recommendedName>
        <fullName evidence="3">Reverse transcriptase zinc-binding domain-containing protein</fullName>
    </recommendedName>
</protein>
<accession>A0AAD9ZKP2</accession>
<dbReference type="EMBL" id="JANJYJ010000010">
    <property type="protein sequence ID" value="KAK3183682.1"/>
    <property type="molecule type" value="Genomic_DNA"/>
</dbReference>
<organism evidence="1 2">
    <name type="scientific">Dipteronia sinensis</name>
    <dbReference type="NCBI Taxonomy" id="43782"/>
    <lineage>
        <taxon>Eukaryota</taxon>
        <taxon>Viridiplantae</taxon>
        <taxon>Streptophyta</taxon>
        <taxon>Embryophyta</taxon>
        <taxon>Tracheophyta</taxon>
        <taxon>Spermatophyta</taxon>
        <taxon>Magnoliopsida</taxon>
        <taxon>eudicotyledons</taxon>
        <taxon>Gunneridae</taxon>
        <taxon>Pentapetalae</taxon>
        <taxon>rosids</taxon>
        <taxon>malvids</taxon>
        <taxon>Sapindales</taxon>
        <taxon>Sapindaceae</taxon>
        <taxon>Hippocastanoideae</taxon>
        <taxon>Acereae</taxon>
        <taxon>Dipteronia</taxon>
    </lineage>
</organism>
<evidence type="ECO:0000313" key="1">
    <source>
        <dbReference type="EMBL" id="KAK3183682.1"/>
    </source>
</evidence>
<gene>
    <name evidence="1" type="ORF">Dsin_030968</name>
</gene>
<dbReference type="Proteomes" id="UP001281410">
    <property type="component" value="Unassembled WGS sequence"/>
</dbReference>
<dbReference type="AlphaFoldDB" id="A0AAD9ZKP2"/>
<name>A0AAD9ZKP2_9ROSI</name>
<reference evidence="1" key="1">
    <citation type="journal article" date="2023" name="Plant J.">
        <title>Genome sequences and population genomics provide insights into the demographic history, inbreeding, and mutation load of two 'living fossil' tree species of Dipteronia.</title>
        <authorList>
            <person name="Feng Y."/>
            <person name="Comes H.P."/>
            <person name="Chen J."/>
            <person name="Zhu S."/>
            <person name="Lu R."/>
            <person name="Zhang X."/>
            <person name="Li P."/>
            <person name="Qiu J."/>
            <person name="Olsen K.M."/>
            <person name="Qiu Y."/>
        </authorList>
    </citation>
    <scope>NUCLEOTIDE SEQUENCE</scope>
    <source>
        <strain evidence="1">NBL</strain>
    </source>
</reference>
<evidence type="ECO:0000313" key="2">
    <source>
        <dbReference type="Proteomes" id="UP001281410"/>
    </source>
</evidence>
<sequence>MKIKIFLWKASHEWLPTLVNLARKKIQMNGLCPVCALVLMRQHFTLFGIAQIKKACNLGMVCQRVYILVIHFCLRISSTSVQTFWIKLSRRFCTRFRGVWYLRNRLVHGGGC</sequence>
<proteinExistence type="predicted"/>
<evidence type="ECO:0008006" key="3">
    <source>
        <dbReference type="Google" id="ProtNLM"/>
    </source>
</evidence>
<comment type="caution">
    <text evidence="1">The sequence shown here is derived from an EMBL/GenBank/DDBJ whole genome shotgun (WGS) entry which is preliminary data.</text>
</comment>
<keyword evidence="2" id="KW-1185">Reference proteome</keyword>